<protein>
    <submittedName>
        <fullName evidence="1">Uncharacterized protein</fullName>
    </submittedName>
</protein>
<dbReference type="EMBL" id="JACIFV010000002">
    <property type="protein sequence ID" value="MBB4190925.1"/>
    <property type="molecule type" value="Genomic_DNA"/>
</dbReference>
<keyword evidence="2" id="KW-1185">Reference proteome</keyword>
<gene>
    <name evidence="1" type="ORF">GGD53_001058</name>
</gene>
<reference evidence="1 2" key="1">
    <citation type="submission" date="2020-08" db="EMBL/GenBank/DDBJ databases">
        <title>Genomic Encyclopedia of Type Strains, Phase IV (KMG-V): Genome sequencing to study the core and pangenomes of soil and plant-associated prokaryotes.</title>
        <authorList>
            <person name="Whitman W."/>
        </authorList>
    </citation>
    <scope>NUCLEOTIDE SEQUENCE [LARGE SCALE GENOMIC DNA]</scope>
    <source>
        <strain evidence="1 2">SEMIA 4074</strain>
    </source>
</reference>
<accession>A0A7W6Q8S7</accession>
<organism evidence="1 2">
    <name type="scientific">Rhizobium aethiopicum</name>
    <dbReference type="NCBI Taxonomy" id="1138170"/>
    <lineage>
        <taxon>Bacteria</taxon>
        <taxon>Pseudomonadati</taxon>
        <taxon>Pseudomonadota</taxon>
        <taxon>Alphaproteobacteria</taxon>
        <taxon>Hyphomicrobiales</taxon>
        <taxon>Rhizobiaceae</taxon>
        <taxon>Rhizobium/Agrobacterium group</taxon>
        <taxon>Rhizobium</taxon>
    </lineage>
</organism>
<dbReference type="RefSeq" id="WP_246717700.1">
    <property type="nucleotide sequence ID" value="NZ_JACIFV010000002.1"/>
</dbReference>
<sequence>MIKPASWADNGSAYFMGGKYLKFIVLCGLLALATEPADARDAVKSGTVERSGSKFSYLVTALGPNSRRIEVTHNGKKYTGPLAEMSFRDRHLQVFEMVAILIKDSCRNGVSSLGNIWLSKDPEQDKDPDARHPQYFIWEYSCK</sequence>
<evidence type="ECO:0000313" key="1">
    <source>
        <dbReference type="EMBL" id="MBB4190925.1"/>
    </source>
</evidence>
<name>A0A7W6Q8S7_9HYPH</name>
<dbReference type="AlphaFoldDB" id="A0A7W6Q8S7"/>
<dbReference type="Proteomes" id="UP000524492">
    <property type="component" value="Unassembled WGS sequence"/>
</dbReference>
<comment type="caution">
    <text evidence="1">The sequence shown here is derived from an EMBL/GenBank/DDBJ whole genome shotgun (WGS) entry which is preliminary data.</text>
</comment>
<evidence type="ECO:0000313" key="2">
    <source>
        <dbReference type="Proteomes" id="UP000524492"/>
    </source>
</evidence>
<proteinExistence type="predicted"/>